<dbReference type="GO" id="GO:0006400">
    <property type="term" value="P:tRNA modification"/>
    <property type="evidence" value="ECO:0007669"/>
    <property type="project" value="UniProtKB-UniRule"/>
</dbReference>
<name>A0AAJ5WMP7_9BACT</name>
<dbReference type="Pfam" id="PF00581">
    <property type="entry name" value="Rhodanese"/>
    <property type="match status" value="1"/>
</dbReference>
<dbReference type="EC" id="1.14.-.-" evidence="4"/>
<evidence type="ECO:0000256" key="4">
    <source>
        <dbReference type="HAMAP-Rule" id="MF_00469"/>
    </source>
</evidence>
<feature type="domain" description="Rhodanese" evidence="6">
    <location>
        <begin position="145"/>
        <end position="239"/>
    </location>
</feature>
<reference evidence="7" key="1">
    <citation type="submission" date="2023-03" db="EMBL/GenBank/DDBJ databases">
        <title>Andean soil-derived lignocellulolytic bacterial consortium as a source of novel taxa and putative plastic-active enzymes.</title>
        <authorList>
            <person name="Diaz-Garcia L."/>
            <person name="Chuvochina M."/>
            <person name="Feuerriegel G."/>
            <person name="Bunk B."/>
            <person name="Sproer C."/>
            <person name="Streit W.R."/>
            <person name="Rodriguez L.M."/>
            <person name="Overmann J."/>
            <person name="Jimenez D.J."/>
        </authorList>
    </citation>
    <scope>NUCLEOTIDE SEQUENCE</scope>
    <source>
        <strain evidence="7">MAG 7</strain>
    </source>
</reference>
<dbReference type="Pfam" id="PF12368">
    <property type="entry name" value="Rhodanese_C"/>
    <property type="match status" value="1"/>
</dbReference>
<proteinExistence type="inferred from homology"/>
<evidence type="ECO:0000256" key="1">
    <source>
        <dbReference type="ARBA" id="ARBA00022694"/>
    </source>
</evidence>
<keyword evidence="1 4" id="KW-0819">tRNA processing</keyword>
<sequence>MAFLHNRVSQKELKERLYQETEPRTTISFYQYFPIPDPQAFRDELYQSLFALKVFGRIYVAKEGINAQVSIPQSHVEAFRQTLYAIPGLEGLRLNIAVDDDGKSFWVLKIKVRDKIVADGIADPGFDMSQKGSYLNAAEMNALLDDPDTIIVDMRNHYEYEVGHFVKAIEVPSDTFREQLPMAVDMLQGNKDKNIIMYCTGGIRCEKASAYMLHNGFNNVFHLEGGIINYARQVKEAGLESKFIGKNFVFDDRMGERITDDIIARCHQCGQSADTHVNCKNDGCHLLFIQCPACAEKYNGCCSQECADTVAQPITVQKEARKGQDKGKNHVFNKSRSRLRPRLDEENGLKSADDIG</sequence>
<evidence type="ECO:0000256" key="3">
    <source>
        <dbReference type="ARBA" id="ARBA00045625"/>
    </source>
</evidence>
<dbReference type="InterPro" id="IPR020936">
    <property type="entry name" value="TrhO"/>
</dbReference>
<feature type="compositionally biased region" description="Basic and acidic residues" evidence="5">
    <location>
        <begin position="341"/>
        <end position="356"/>
    </location>
</feature>
<keyword evidence="2 4" id="KW-0560">Oxidoreductase</keyword>
<dbReference type="PROSITE" id="PS50206">
    <property type="entry name" value="RHODANESE_3"/>
    <property type="match status" value="1"/>
</dbReference>
<dbReference type="EMBL" id="CP119311">
    <property type="protein sequence ID" value="WEK34766.1"/>
    <property type="molecule type" value="Genomic_DNA"/>
</dbReference>
<dbReference type="SUPFAM" id="SSF52821">
    <property type="entry name" value="Rhodanese/Cell cycle control phosphatase"/>
    <property type="match status" value="1"/>
</dbReference>
<comment type="function">
    <text evidence="3">Catalyzes oxygen-dependent 5-hydroxyuridine (ho5U) modification at position 34 in tRNAs, the first step in 5-carboxymethoxyuridine (cmo5U) biosynthesis. May be part of an alternate pathway, which is able to bypass cmo5U biogenesis in a subset of tRNAs under aerobic conditions.</text>
</comment>
<dbReference type="SMART" id="SM00450">
    <property type="entry name" value="RHOD"/>
    <property type="match status" value="1"/>
</dbReference>
<dbReference type="GO" id="GO:0016705">
    <property type="term" value="F:oxidoreductase activity, acting on paired donors, with incorporation or reduction of molecular oxygen"/>
    <property type="evidence" value="ECO:0007669"/>
    <property type="project" value="UniProtKB-UniRule"/>
</dbReference>
<feature type="compositionally biased region" description="Basic residues" evidence="5">
    <location>
        <begin position="329"/>
        <end position="340"/>
    </location>
</feature>
<dbReference type="Pfam" id="PF17773">
    <property type="entry name" value="UPF0176_N"/>
    <property type="match status" value="1"/>
</dbReference>
<dbReference type="PANTHER" id="PTHR43846:SF1">
    <property type="entry name" value="TRNA URIDINE(34) HYDROXYLASE"/>
    <property type="match status" value="1"/>
</dbReference>
<gene>
    <name evidence="4" type="primary">trhO</name>
    <name evidence="7" type="ORF">P0Y53_19950</name>
</gene>
<dbReference type="Proteomes" id="UP001220610">
    <property type="component" value="Chromosome"/>
</dbReference>
<dbReference type="InterPro" id="IPR036873">
    <property type="entry name" value="Rhodanese-like_dom_sf"/>
</dbReference>
<dbReference type="NCBIfam" id="NF001133">
    <property type="entry name" value="PRK00142.1-1"/>
    <property type="match status" value="1"/>
</dbReference>
<protein>
    <recommendedName>
        <fullName evidence="4">tRNA uridine(34) hydroxylase</fullName>
        <ecNumber evidence="4">1.14.-.-</ecNumber>
    </recommendedName>
    <alternativeName>
        <fullName evidence="4">tRNA hydroxylation protein O</fullName>
    </alternativeName>
</protein>
<evidence type="ECO:0000313" key="8">
    <source>
        <dbReference type="Proteomes" id="UP001220610"/>
    </source>
</evidence>
<dbReference type="InterPro" id="IPR001763">
    <property type="entry name" value="Rhodanese-like_dom"/>
</dbReference>
<dbReference type="AlphaFoldDB" id="A0AAJ5WMP7"/>
<dbReference type="HAMAP" id="MF_00469">
    <property type="entry name" value="TrhO"/>
    <property type="match status" value="1"/>
</dbReference>
<evidence type="ECO:0000313" key="7">
    <source>
        <dbReference type="EMBL" id="WEK34766.1"/>
    </source>
</evidence>
<evidence type="ECO:0000256" key="2">
    <source>
        <dbReference type="ARBA" id="ARBA00023002"/>
    </source>
</evidence>
<organism evidence="7 8">
    <name type="scientific">Candidatus Pseudobacter hemicellulosilyticus</name>
    <dbReference type="NCBI Taxonomy" id="3121375"/>
    <lineage>
        <taxon>Bacteria</taxon>
        <taxon>Pseudomonadati</taxon>
        <taxon>Bacteroidota</taxon>
        <taxon>Chitinophagia</taxon>
        <taxon>Chitinophagales</taxon>
        <taxon>Chitinophagaceae</taxon>
        <taxon>Pseudobacter</taxon>
    </lineage>
</organism>
<comment type="catalytic activity">
    <reaction evidence="4">
        <text>uridine(34) in tRNA + AH2 + O2 = 5-hydroxyuridine(34) in tRNA + A + H2O</text>
        <dbReference type="Rhea" id="RHEA:64224"/>
        <dbReference type="Rhea" id="RHEA-COMP:11727"/>
        <dbReference type="Rhea" id="RHEA-COMP:13381"/>
        <dbReference type="ChEBI" id="CHEBI:13193"/>
        <dbReference type="ChEBI" id="CHEBI:15377"/>
        <dbReference type="ChEBI" id="CHEBI:15379"/>
        <dbReference type="ChEBI" id="CHEBI:17499"/>
        <dbReference type="ChEBI" id="CHEBI:65315"/>
        <dbReference type="ChEBI" id="CHEBI:136877"/>
    </reaction>
</comment>
<dbReference type="InterPro" id="IPR040503">
    <property type="entry name" value="TRHO_N"/>
</dbReference>
<dbReference type="PANTHER" id="PTHR43846">
    <property type="entry name" value="UPF0176 PROTEIN YCEA"/>
    <property type="match status" value="1"/>
</dbReference>
<feature type="compositionally biased region" description="Basic and acidic residues" evidence="5">
    <location>
        <begin position="318"/>
        <end position="328"/>
    </location>
</feature>
<evidence type="ECO:0000256" key="5">
    <source>
        <dbReference type="SAM" id="MobiDB-lite"/>
    </source>
</evidence>
<accession>A0AAJ5WMP7</accession>
<feature type="region of interest" description="Disordered" evidence="5">
    <location>
        <begin position="318"/>
        <end position="356"/>
    </location>
</feature>
<dbReference type="Gene3D" id="3.30.70.100">
    <property type="match status" value="1"/>
</dbReference>
<comment type="similarity">
    <text evidence="4">Belongs to the TrhO family.</text>
</comment>
<dbReference type="Gene3D" id="3.40.250.10">
    <property type="entry name" value="Rhodanese-like domain"/>
    <property type="match status" value="1"/>
</dbReference>
<evidence type="ECO:0000259" key="6">
    <source>
        <dbReference type="PROSITE" id="PS50206"/>
    </source>
</evidence>
<dbReference type="InterPro" id="IPR022111">
    <property type="entry name" value="Rhodanese_C"/>
</dbReference>
<dbReference type="CDD" id="cd01518">
    <property type="entry name" value="RHOD_YceA"/>
    <property type="match status" value="1"/>
</dbReference>